<dbReference type="Pfam" id="PF11951">
    <property type="entry name" value="Fungal_trans_2"/>
    <property type="match status" value="1"/>
</dbReference>
<dbReference type="AlphaFoldDB" id="A0A2T0FBW4"/>
<dbReference type="PANTHER" id="PTHR37534:SF43">
    <property type="entry name" value="FINGER DOMAIN PROTEIN, PUTATIVE (AFU_ORTHOLOGUE AFUA_1G01850)-RELATED"/>
    <property type="match status" value="1"/>
</dbReference>
<dbReference type="RefSeq" id="XP_024662403.1">
    <property type="nucleotide sequence ID" value="XM_024806635.1"/>
</dbReference>
<accession>A0A2T0FBW4</accession>
<sequence>MTPRRSRNGCQSCKARRMKCDEARPTCGACRKKGIACDYKVKLNWLGSVAQVRAPAEVTRYKRRTKLPPTPESPHIFTPDFSVCRTRITFVESPHPRLATKLDPTPEMKFQEHFEFFINVTGVNLVPVPYAENPFTNVLPKLALGDDNLYDLLVAYGAAHRDMLLRNGNQSEELVNSLVDKVKQALDVMQVVNPDSDGALTLAAVLSSLDVDRNRPSWRYYAQLVLEMLDRNPRDLSGPHGELHSFVMRLTAFMEVMGSLSANTFSQLPAVSWWPRWSGSFDYLTGVDLNVLPLFAEVANLVQQREYCALSLHDLAGLYRRGLQIFQLLGDYWFEEYRPVNEISAMCLLFQQALQVHIYRRLFTFKLEHEYVQRLVARMTRMFDQYIKEDSTIQCNMAFIIVTAASEALDPEMRKTYLRRLKTMERAGFAYASSVSSAIVECWNQNQSYIGSTRLSLLM</sequence>
<organism evidence="4 5">
    <name type="scientific">Wickerhamiella sorbophila</name>
    <dbReference type="NCBI Taxonomy" id="45607"/>
    <lineage>
        <taxon>Eukaryota</taxon>
        <taxon>Fungi</taxon>
        <taxon>Dikarya</taxon>
        <taxon>Ascomycota</taxon>
        <taxon>Saccharomycotina</taxon>
        <taxon>Dipodascomycetes</taxon>
        <taxon>Dipodascales</taxon>
        <taxon>Trichomonascaceae</taxon>
        <taxon>Wickerhamiella</taxon>
    </lineage>
</organism>
<reference evidence="4 5" key="1">
    <citation type="submission" date="2017-04" db="EMBL/GenBank/DDBJ databases">
        <title>Genome sequencing of [Candida] sorbophila.</title>
        <authorList>
            <person name="Ahn J.O."/>
        </authorList>
    </citation>
    <scope>NUCLEOTIDE SEQUENCE [LARGE SCALE GENOMIC DNA]</scope>
    <source>
        <strain evidence="4 5">DS02</strain>
    </source>
</reference>
<dbReference type="InterPro" id="IPR001138">
    <property type="entry name" value="Zn2Cys6_DnaBD"/>
</dbReference>
<dbReference type="GO" id="GO:0008270">
    <property type="term" value="F:zinc ion binding"/>
    <property type="evidence" value="ECO:0007669"/>
    <property type="project" value="InterPro"/>
</dbReference>
<protein>
    <submittedName>
        <fullName evidence="4">Transcriptional regulatory protein pro1</fullName>
    </submittedName>
</protein>
<gene>
    <name evidence="4" type="ORF">B9G98_00077</name>
</gene>
<feature type="domain" description="Zn(2)-C6 fungal-type" evidence="3">
    <location>
        <begin position="9"/>
        <end position="39"/>
    </location>
</feature>
<comment type="subcellular location">
    <subcellularLocation>
        <location evidence="1">Nucleus</location>
    </subcellularLocation>
</comment>
<dbReference type="SMART" id="SM00066">
    <property type="entry name" value="GAL4"/>
    <property type="match status" value="1"/>
</dbReference>
<dbReference type="PROSITE" id="PS50048">
    <property type="entry name" value="ZN2_CY6_FUNGAL_2"/>
    <property type="match status" value="1"/>
</dbReference>
<comment type="caution">
    <text evidence="4">The sequence shown here is derived from an EMBL/GenBank/DDBJ whole genome shotgun (WGS) entry which is preliminary data.</text>
</comment>
<dbReference type="PROSITE" id="PS00463">
    <property type="entry name" value="ZN2_CY6_FUNGAL_1"/>
    <property type="match status" value="1"/>
</dbReference>
<evidence type="ECO:0000313" key="5">
    <source>
        <dbReference type="Proteomes" id="UP000238350"/>
    </source>
</evidence>
<evidence type="ECO:0000313" key="4">
    <source>
        <dbReference type="EMBL" id="PRT52457.1"/>
    </source>
</evidence>
<keyword evidence="5" id="KW-1185">Reference proteome</keyword>
<dbReference type="Gene3D" id="4.10.240.10">
    <property type="entry name" value="Zn(2)-C6 fungal-type DNA-binding domain"/>
    <property type="match status" value="1"/>
</dbReference>
<evidence type="ECO:0000256" key="1">
    <source>
        <dbReference type="ARBA" id="ARBA00004123"/>
    </source>
</evidence>
<name>A0A2T0FBW4_9ASCO</name>
<dbReference type="SUPFAM" id="SSF57701">
    <property type="entry name" value="Zn2/Cys6 DNA-binding domain"/>
    <property type="match status" value="1"/>
</dbReference>
<dbReference type="GO" id="GO:0045944">
    <property type="term" value="P:positive regulation of transcription by RNA polymerase II"/>
    <property type="evidence" value="ECO:0007669"/>
    <property type="project" value="TreeGrafter"/>
</dbReference>
<dbReference type="GO" id="GO:0000976">
    <property type="term" value="F:transcription cis-regulatory region binding"/>
    <property type="evidence" value="ECO:0007669"/>
    <property type="project" value="TreeGrafter"/>
</dbReference>
<dbReference type="PRINTS" id="PR00755">
    <property type="entry name" value="AFLATOXINBRP"/>
</dbReference>
<dbReference type="EMBL" id="NDIQ01000001">
    <property type="protein sequence ID" value="PRT52457.1"/>
    <property type="molecule type" value="Genomic_DNA"/>
</dbReference>
<dbReference type="CDD" id="cd00067">
    <property type="entry name" value="GAL4"/>
    <property type="match status" value="1"/>
</dbReference>
<dbReference type="Proteomes" id="UP000238350">
    <property type="component" value="Unassembled WGS sequence"/>
</dbReference>
<dbReference type="OrthoDB" id="5229455at2759"/>
<evidence type="ECO:0000259" key="3">
    <source>
        <dbReference type="PROSITE" id="PS50048"/>
    </source>
</evidence>
<dbReference type="STRING" id="45607.A0A2T0FBW4"/>
<dbReference type="InterPro" id="IPR021858">
    <property type="entry name" value="Fun_TF"/>
</dbReference>
<proteinExistence type="predicted"/>
<keyword evidence="2" id="KW-0539">Nucleus</keyword>
<dbReference type="GO" id="GO:0005634">
    <property type="term" value="C:nucleus"/>
    <property type="evidence" value="ECO:0007669"/>
    <property type="project" value="UniProtKB-SubCell"/>
</dbReference>
<dbReference type="Pfam" id="PF00172">
    <property type="entry name" value="Zn_clus"/>
    <property type="match status" value="1"/>
</dbReference>
<dbReference type="PANTHER" id="PTHR37534">
    <property type="entry name" value="TRANSCRIPTIONAL ACTIVATOR PROTEIN UGA3"/>
    <property type="match status" value="1"/>
</dbReference>
<dbReference type="InterPro" id="IPR036864">
    <property type="entry name" value="Zn2-C6_fun-type_DNA-bd_sf"/>
</dbReference>
<dbReference type="GO" id="GO:0000981">
    <property type="term" value="F:DNA-binding transcription factor activity, RNA polymerase II-specific"/>
    <property type="evidence" value="ECO:0007669"/>
    <property type="project" value="InterPro"/>
</dbReference>
<evidence type="ECO:0000256" key="2">
    <source>
        <dbReference type="ARBA" id="ARBA00023242"/>
    </source>
</evidence>
<dbReference type="GeneID" id="36513826"/>